<reference evidence="3" key="1">
    <citation type="journal article" date="2019" name="Int. J. Syst. Evol. Microbiol.">
        <title>The Global Catalogue of Microorganisms (GCM) 10K type strain sequencing project: providing services to taxonomists for standard genome sequencing and annotation.</title>
        <authorList>
            <consortium name="The Broad Institute Genomics Platform"/>
            <consortium name="The Broad Institute Genome Sequencing Center for Infectious Disease"/>
            <person name="Wu L."/>
            <person name="Ma J."/>
        </authorList>
    </citation>
    <scope>NUCLEOTIDE SEQUENCE [LARGE SCALE GENOMIC DNA]</scope>
    <source>
        <strain evidence="3">CCUG 50213</strain>
    </source>
</reference>
<dbReference type="InterPro" id="IPR001387">
    <property type="entry name" value="Cro/C1-type_HTH"/>
</dbReference>
<dbReference type="Proteomes" id="UP001597181">
    <property type="component" value="Unassembled WGS sequence"/>
</dbReference>
<accession>A0ABW3TNI6</accession>
<sequence>MKFDVGPISSAFVAAWLEYLHKVVEMSYTLDMSNVTQIATKQPAGNAHVGGIRLWNMLENERWTFRKLEARTGIKVGVISSRMRGVTPLTIEEVQVFASVLGRNPVELYAELVNDETPTPSASETTSNHRTLVP</sequence>
<comment type="caution">
    <text evidence="2">The sequence shown here is derived from an EMBL/GenBank/DDBJ whole genome shotgun (WGS) entry which is preliminary data.</text>
</comment>
<organism evidence="2 3">
    <name type="scientific">Leucobacter albus</name>
    <dbReference type="NCBI Taxonomy" id="272210"/>
    <lineage>
        <taxon>Bacteria</taxon>
        <taxon>Bacillati</taxon>
        <taxon>Actinomycetota</taxon>
        <taxon>Actinomycetes</taxon>
        <taxon>Micrococcales</taxon>
        <taxon>Microbacteriaceae</taxon>
        <taxon>Leucobacter</taxon>
    </lineage>
</organism>
<dbReference type="RefSeq" id="WP_343957540.1">
    <property type="nucleotide sequence ID" value="NZ_BAAAKZ010000002.1"/>
</dbReference>
<dbReference type="InterPro" id="IPR010982">
    <property type="entry name" value="Lambda_DNA-bd_dom_sf"/>
</dbReference>
<dbReference type="SUPFAM" id="SSF47413">
    <property type="entry name" value="lambda repressor-like DNA-binding domains"/>
    <property type="match status" value="1"/>
</dbReference>
<evidence type="ECO:0000313" key="3">
    <source>
        <dbReference type="Proteomes" id="UP001597181"/>
    </source>
</evidence>
<evidence type="ECO:0000313" key="2">
    <source>
        <dbReference type="EMBL" id="MFD1201794.1"/>
    </source>
</evidence>
<feature type="region of interest" description="Disordered" evidence="1">
    <location>
        <begin position="115"/>
        <end position="134"/>
    </location>
</feature>
<gene>
    <name evidence="2" type="ORF">ACFQ3U_07805</name>
</gene>
<proteinExistence type="predicted"/>
<keyword evidence="3" id="KW-1185">Reference proteome</keyword>
<dbReference type="CDD" id="cd00093">
    <property type="entry name" value="HTH_XRE"/>
    <property type="match status" value="1"/>
</dbReference>
<protein>
    <submittedName>
        <fullName evidence="2">Helix-turn-helix domain-containing protein</fullName>
    </submittedName>
</protein>
<dbReference type="EMBL" id="JBHTLY010000002">
    <property type="protein sequence ID" value="MFD1201794.1"/>
    <property type="molecule type" value="Genomic_DNA"/>
</dbReference>
<feature type="compositionally biased region" description="Low complexity" evidence="1">
    <location>
        <begin position="116"/>
        <end position="126"/>
    </location>
</feature>
<name>A0ABW3TNI6_9MICO</name>
<evidence type="ECO:0000256" key="1">
    <source>
        <dbReference type="SAM" id="MobiDB-lite"/>
    </source>
</evidence>